<name>B7LBL1_ECO55</name>
<proteinExistence type="predicted"/>
<sequence>MLRYIMAKKPGENTGKNGGIYQEVGPRGGKKDNFATVKDNERLPPTTKPGHGWVLDKRTPDSKK</sequence>
<protein>
    <recommendedName>
        <fullName evidence="4">YjzC family protein</fullName>
    </recommendedName>
</protein>
<dbReference type="KEGG" id="eck:EC55989_2601"/>
<organism evidence="2 3">
    <name type="scientific">Escherichia coli (strain 55989 / EAEC)</name>
    <dbReference type="NCBI Taxonomy" id="585055"/>
    <lineage>
        <taxon>Bacteria</taxon>
        <taxon>Pseudomonadati</taxon>
        <taxon>Pseudomonadota</taxon>
        <taxon>Gammaproteobacteria</taxon>
        <taxon>Enterobacterales</taxon>
        <taxon>Enterobacteriaceae</taxon>
        <taxon>Escherichia</taxon>
    </lineage>
</organism>
<gene>
    <name evidence="2" type="ordered locus">EC55989_2601</name>
</gene>
<dbReference type="EMBL" id="CU928145">
    <property type="protein sequence ID" value="CAU98469.1"/>
    <property type="molecule type" value="Genomic_DNA"/>
</dbReference>
<feature type="compositionally biased region" description="Basic and acidic residues" evidence="1">
    <location>
        <begin position="29"/>
        <end position="42"/>
    </location>
</feature>
<feature type="region of interest" description="Disordered" evidence="1">
    <location>
        <begin position="1"/>
        <end position="64"/>
    </location>
</feature>
<evidence type="ECO:0008006" key="4">
    <source>
        <dbReference type="Google" id="ProtNLM"/>
    </source>
</evidence>
<evidence type="ECO:0000313" key="3">
    <source>
        <dbReference type="Proteomes" id="UP000000746"/>
    </source>
</evidence>
<feature type="compositionally biased region" description="Basic and acidic residues" evidence="1">
    <location>
        <begin position="54"/>
        <end position="64"/>
    </location>
</feature>
<evidence type="ECO:0000256" key="1">
    <source>
        <dbReference type="SAM" id="MobiDB-lite"/>
    </source>
</evidence>
<dbReference type="AlphaFoldDB" id="B7LBL1"/>
<keyword evidence="3" id="KW-1185">Reference proteome</keyword>
<accession>B7LBL1</accession>
<dbReference type="HOGENOM" id="CLU_199172_0_0_6"/>
<dbReference type="Proteomes" id="UP000000746">
    <property type="component" value="Chromosome"/>
</dbReference>
<reference evidence="3" key="1">
    <citation type="journal article" date="2009" name="PLoS Genet.">
        <title>Organised genome dynamics in the Escherichia coli species results in highly diverse adaptive paths.</title>
        <authorList>
            <person name="Touchon M."/>
            <person name="Hoede C."/>
            <person name="Tenaillon O."/>
            <person name="Barbe V."/>
            <person name="Baeriswyl S."/>
            <person name="Bidet P."/>
            <person name="Bingen E."/>
            <person name="Bonacorsi S."/>
            <person name="Bouchier C."/>
            <person name="Bouvet O."/>
            <person name="Calteau A."/>
            <person name="Chiapello H."/>
            <person name="Clermont O."/>
            <person name="Cruveiller S."/>
            <person name="Danchin A."/>
            <person name="Diard M."/>
            <person name="Dossat C."/>
            <person name="Karoui M.E."/>
            <person name="Frapy E."/>
            <person name="Garry L."/>
            <person name="Ghigo J.M."/>
            <person name="Gilles A.M."/>
            <person name="Johnson J."/>
            <person name="Le Bouguenec C."/>
            <person name="Lescat M."/>
            <person name="Mangenot S."/>
            <person name="Martinez-Jehanne V."/>
            <person name="Matic I."/>
            <person name="Nassif X."/>
            <person name="Oztas S."/>
            <person name="Petit M.A."/>
            <person name="Pichon C."/>
            <person name="Rouy Z."/>
            <person name="Ruf C.S."/>
            <person name="Schneider D."/>
            <person name="Tourret J."/>
            <person name="Vacherie B."/>
            <person name="Vallenet D."/>
            <person name="Medigue C."/>
            <person name="Rocha E.P.C."/>
            <person name="Denamur E."/>
        </authorList>
    </citation>
    <scope>NUCLEOTIDE SEQUENCE [LARGE SCALE GENOMIC DNA]</scope>
    <source>
        <strain evidence="3">55989 / EAEC</strain>
    </source>
</reference>
<evidence type="ECO:0000313" key="2">
    <source>
        <dbReference type="EMBL" id="CAU98469.1"/>
    </source>
</evidence>